<evidence type="ECO:0000256" key="6">
    <source>
        <dbReference type="ARBA" id="ARBA00022793"/>
    </source>
</evidence>
<evidence type="ECO:0000256" key="9">
    <source>
        <dbReference type="ARBA" id="ARBA00023209"/>
    </source>
</evidence>
<dbReference type="GO" id="GO:0004609">
    <property type="term" value="F:phosphatidylserine decarboxylase activity"/>
    <property type="evidence" value="ECO:0007669"/>
    <property type="project" value="UniProtKB-EC"/>
</dbReference>
<comment type="pathway">
    <text evidence="13">Phospholipid metabolism; phosphatidylethanolamine biosynthesis.</text>
</comment>
<keyword evidence="8" id="KW-0472">Membrane</keyword>
<dbReference type="HAMAP" id="MF_00662">
    <property type="entry name" value="PS_decarb_PSD_B_type1"/>
    <property type="match status" value="1"/>
</dbReference>
<evidence type="ECO:0000256" key="12">
    <source>
        <dbReference type="ARBA" id="ARBA00023317"/>
    </source>
</evidence>
<evidence type="ECO:0000256" key="7">
    <source>
        <dbReference type="ARBA" id="ARBA00023098"/>
    </source>
</evidence>
<reference evidence="14" key="1">
    <citation type="submission" date="2018-06" db="EMBL/GenBank/DDBJ databases">
        <authorList>
            <person name="Zhirakovskaya E."/>
        </authorList>
    </citation>
    <scope>NUCLEOTIDE SEQUENCE</scope>
</reference>
<dbReference type="UniPathway" id="UPA00558"/>
<organism evidence="14">
    <name type="scientific">hydrothermal vent metagenome</name>
    <dbReference type="NCBI Taxonomy" id="652676"/>
    <lineage>
        <taxon>unclassified sequences</taxon>
        <taxon>metagenomes</taxon>
        <taxon>ecological metagenomes</taxon>
    </lineage>
</organism>
<accession>A0A3B0ZLW1</accession>
<evidence type="ECO:0000256" key="3">
    <source>
        <dbReference type="ARBA" id="ARBA00012243"/>
    </source>
</evidence>
<evidence type="ECO:0000256" key="4">
    <source>
        <dbReference type="ARBA" id="ARBA00022475"/>
    </source>
</evidence>
<name>A0A3B0ZLW1_9ZZZZ</name>
<evidence type="ECO:0000313" key="14">
    <source>
        <dbReference type="EMBL" id="VAW88317.1"/>
    </source>
</evidence>
<keyword evidence="10 14" id="KW-0456">Lyase</keyword>
<evidence type="ECO:0000256" key="8">
    <source>
        <dbReference type="ARBA" id="ARBA00023136"/>
    </source>
</evidence>
<evidence type="ECO:0000256" key="11">
    <source>
        <dbReference type="ARBA" id="ARBA00023264"/>
    </source>
</evidence>
<keyword evidence="11" id="KW-1208">Phospholipid metabolism</keyword>
<protein>
    <recommendedName>
        <fullName evidence="3">phosphatidylserine decarboxylase</fullName>
        <ecNumber evidence="3">4.1.1.65</ecNumber>
    </recommendedName>
</protein>
<dbReference type="PANTHER" id="PTHR10067">
    <property type="entry name" value="PHOSPHATIDYLSERINE DECARBOXYLASE"/>
    <property type="match status" value="1"/>
</dbReference>
<keyword evidence="9" id="KW-0594">Phospholipid biosynthesis</keyword>
<evidence type="ECO:0000256" key="5">
    <source>
        <dbReference type="ARBA" id="ARBA00022516"/>
    </source>
</evidence>
<gene>
    <name evidence="14" type="ORF">MNBD_GAMMA17-1388</name>
</gene>
<evidence type="ECO:0000256" key="13">
    <source>
        <dbReference type="ARBA" id="ARBA00024326"/>
    </source>
</evidence>
<keyword evidence="5" id="KW-0444">Lipid biosynthesis</keyword>
<proteinExistence type="inferred from homology"/>
<dbReference type="InterPro" id="IPR033178">
    <property type="entry name" value="PSD_type1_pro"/>
</dbReference>
<keyword evidence="12" id="KW-0670">Pyruvate</keyword>
<comment type="pathway">
    <text evidence="2">Lipid metabolism.</text>
</comment>
<dbReference type="Pfam" id="PF02666">
    <property type="entry name" value="PS_Dcarbxylase"/>
    <property type="match status" value="1"/>
</dbReference>
<dbReference type="GO" id="GO:0006646">
    <property type="term" value="P:phosphatidylethanolamine biosynthetic process"/>
    <property type="evidence" value="ECO:0007669"/>
    <property type="project" value="UniProtKB-UniPathway"/>
</dbReference>
<dbReference type="EC" id="4.1.1.65" evidence="3"/>
<dbReference type="NCBIfam" id="TIGR00163">
    <property type="entry name" value="PS_decarb"/>
    <property type="match status" value="1"/>
</dbReference>
<evidence type="ECO:0000256" key="2">
    <source>
        <dbReference type="ARBA" id="ARBA00005189"/>
    </source>
</evidence>
<dbReference type="InterPro" id="IPR003817">
    <property type="entry name" value="PS_Dcarbxylase"/>
</dbReference>
<evidence type="ECO:0000256" key="10">
    <source>
        <dbReference type="ARBA" id="ARBA00023239"/>
    </source>
</evidence>
<dbReference type="PANTHER" id="PTHR10067:SF6">
    <property type="entry name" value="PHOSPHATIDYLSERINE DECARBOXYLASE PROENZYME, MITOCHONDRIAL"/>
    <property type="match status" value="1"/>
</dbReference>
<dbReference type="InterPro" id="IPR033177">
    <property type="entry name" value="PSD-B"/>
</dbReference>
<sequence>MRYLNHISILLQYILPHHFLTWCVRGITRIRFVPFKNVVIKLFIRAFKVDMSIALEENPSAYPDFNSFFTRPLKPDARPLSSAPGEIACPVDGAISQLGEITNEGRIFQAKGHDYSLEELLGGSKEMATLFEQGSFATIYLSPKDYHRIHMPLQGELQEMVYIPGRLFSVSKFASEQVPRLFARNERLVSLFETEIGPMAMIMVGALNVAGMETVWAGNIPDKVNWEIKKWNYRDSIPEKTIKLAHGAEMGRFNMGSTVILLYANNRIKWNESITAECPVKMGQHLASTLQNN</sequence>
<evidence type="ECO:0000256" key="1">
    <source>
        <dbReference type="ARBA" id="ARBA00001928"/>
    </source>
</evidence>
<keyword evidence="4" id="KW-1003">Cell membrane</keyword>
<comment type="cofactor">
    <cofactor evidence="1">
        <name>pyruvate</name>
        <dbReference type="ChEBI" id="CHEBI:15361"/>
    </cofactor>
</comment>
<keyword evidence="6" id="KW-0210">Decarboxylase</keyword>
<dbReference type="AlphaFoldDB" id="A0A3B0ZLW1"/>
<dbReference type="EMBL" id="UOFQ01000093">
    <property type="protein sequence ID" value="VAW88317.1"/>
    <property type="molecule type" value="Genomic_DNA"/>
</dbReference>
<keyword evidence="7" id="KW-0443">Lipid metabolism</keyword>